<dbReference type="InParanoid" id="K1PY72"/>
<sequence>MQKSKPFIDLKFTKHIFHASVQDEIDQDVKTRKSIEHCYKIGKWRQGKQTVDNLKQPRCSCQEKQFEVDEENISTLGISRIVGASWIFVKCEANIFPKTR</sequence>
<gene>
    <name evidence="1" type="ORF">CGI_10026266</name>
</gene>
<dbReference type="EMBL" id="JH818180">
    <property type="protein sequence ID" value="EKC24029.1"/>
    <property type="molecule type" value="Genomic_DNA"/>
</dbReference>
<accession>K1PY72</accession>
<dbReference type="AlphaFoldDB" id="K1PY72"/>
<organism evidence="1">
    <name type="scientific">Magallana gigas</name>
    <name type="common">Pacific oyster</name>
    <name type="synonym">Crassostrea gigas</name>
    <dbReference type="NCBI Taxonomy" id="29159"/>
    <lineage>
        <taxon>Eukaryota</taxon>
        <taxon>Metazoa</taxon>
        <taxon>Spiralia</taxon>
        <taxon>Lophotrochozoa</taxon>
        <taxon>Mollusca</taxon>
        <taxon>Bivalvia</taxon>
        <taxon>Autobranchia</taxon>
        <taxon>Pteriomorphia</taxon>
        <taxon>Ostreida</taxon>
        <taxon>Ostreoidea</taxon>
        <taxon>Ostreidae</taxon>
        <taxon>Magallana</taxon>
    </lineage>
</organism>
<reference evidence="1" key="1">
    <citation type="journal article" date="2012" name="Nature">
        <title>The oyster genome reveals stress adaptation and complexity of shell formation.</title>
        <authorList>
            <person name="Zhang G."/>
            <person name="Fang X."/>
            <person name="Guo X."/>
            <person name="Li L."/>
            <person name="Luo R."/>
            <person name="Xu F."/>
            <person name="Yang P."/>
            <person name="Zhang L."/>
            <person name="Wang X."/>
            <person name="Qi H."/>
            <person name="Xiong Z."/>
            <person name="Que H."/>
            <person name="Xie Y."/>
            <person name="Holland P.W."/>
            <person name="Paps J."/>
            <person name="Zhu Y."/>
            <person name="Wu F."/>
            <person name="Chen Y."/>
            <person name="Wang J."/>
            <person name="Peng C."/>
            <person name="Meng J."/>
            <person name="Yang L."/>
            <person name="Liu J."/>
            <person name="Wen B."/>
            <person name="Zhang N."/>
            <person name="Huang Z."/>
            <person name="Zhu Q."/>
            <person name="Feng Y."/>
            <person name="Mount A."/>
            <person name="Hedgecock D."/>
            <person name="Xu Z."/>
            <person name="Liu Y."/>
            <person name="Domazet-Loso T."/>
            <person name="Du Y."/>
            <person name="Sun X."/>
            <person name="Zhang S."/>
            <person name="Liu B."/>
            <person name="Cheng P."/>
            <person name="Jiang X."/>
            <person name="Li J."/>
            <person name="Fan D."/>
            <person name="Wang W."/>
            <person name="Fu W."/>
            <person name="Wang T."/>
            <person name="Wang B."/>
            <person name="Zhang J."/>
            <person name="Peng Z."/>
            <person name="Li Y."/>
            <person name="Li N."/>
            <person name="Wang J."/>
            <person name="Chen M."/>
            <person name="He Y."/>
            <person name="Tan F."/>
            <person name="Song X."/>
            <person name="Zheng Q."/>
            <person name="Huang R."/>
            <person name="Yang H."/>
            <person name="Du X."/>
            <person name="Chen L."/>
            <person name="Yang M."/>
            <person name="Gaffney P.M."/>
            <person name="Wang S."/>
            <person name="Luo L."/>
            <person name="She Z."/>
            <person name="Ming Y."/>
            <person name="Huang W."/>
            <person name="Zhang S."/>
            <person name="Huang B."/>
            <person name="Zhang Y."/>
            <person name="Qu T."/>
            <person name="Ni P."/>
            <person name="Miao G."/>
            <person name="Wang J."/>
            <person name="Wang Q."/>
            <person name="Steinberg C.E."/>
            <person name="Wang H."/>
            <person name="Li N."/>
            <person name="Qian L."/>
            <person name="Zhang G."/>
            <person name="Li Y."/>
            <person name="Yang H."/>
            <person name="Liu X."/>
            <person name="Wang J."/>
            <person name="Yin Y."/>
            <person name="Wang J."/>
        </authorList>
    </citation>
    <scope>NUCLEOTIDE SEQUENCE [LARGE SCALE GENOMIC DNA]</scope>
    <source>
        <strain evidence="1">05x7-T-G4-1.051#20</strain>
    </source>
</reference>
<evidence type="ECO:0000313" key="1">
    <source>
        <dbReference type="EMBL" id="EKC24029.1"/>
    </source>
</evidence>
<protein>
    <submittedName>
        <fullName evidence="1">Uncharacterized protein</fullName>
    </submittedName>
</protein>
<proteinExistence type="predicted"/>
<dbReference type="HOGENOM" id="CLU_2308720_0_0_1"/>
<name>K1PY72_MAGGI</name>